<evidence type="ECO:0000313" key="8">
    <source>
        <dbReference type="Proteomes" id="UP000095658"/>
    </source>
</evidence>
<dbReference type="Proteomes" id="UP000095658">
    <property type="component" value="Unassembled WGS sequence"/>
</dbReference>
<sequence length="292" mass="33741">MRIGYACINMTMPSKFKTCRLKTVELEGMQKVKELTLHNLNETLQVIKWNIAHDIYFYRMSSNLVPLGTHPIMTWAWAEDEDVRYITDQIKELVAAYKLRLSVHPGQYTLINSPNEEVVRKSILDLIHHQELLALTGGTDMILHVGGAYGDKEAAKKRFVSAYKLLPDTIKNVMRIENDDKIFTIDDVLDICEQTGAAACFDIHHHVCHHEEETDIKNVMHRAITTWEKIGIPPKMHISSGKTGKTDRAHYSYILEEDWHYFMKHLPDLSVDVMVEAKMKEQAVLQLRERTE</sequence>
<evidence type="ECO:0000256" key="2">
    <source>
        <dbReference type="ARBA" id="ARBA00022759"/>
    </source>
</evidence>
<dbReference type="PANTHER" id="PTHR31290:SF5">
    <property type="entry name" value="UV-DAMAGE ENDONUCLEASE"/>
    <property type="match status" value="1"/>
</dbReference>
<evidence type="ECO:0000256" key="3">
    <source>
        <dbReference type="ARBA" id="ARBA00022763"/>
    </source>
</evidence>
<keyword evidence="2 7" id="KW-0255">Endonuclease</keyword>
<keyword evidence="6" id="KW-0234">DNA repair</keyword>
<protein>
    <submittedName>
        <fullName evidence="7">UV damage repair endonuclease UvsE</fullName>
    </submittedName>
</protein>
<reference evidence="7 8" key="1">
    <citation type="submission" date="2016-06" db="EMBL/GenBank/DDBJ databases">
        <title>Domibacillus iocasae genome sequencing.</title>
        <authorList>
            <person name="Verma A."/>
            <person name="Pal Y."/>
            <person name="Ojha A.K."/>
            <person name="Krishnamurthi S."/>
        </authorList>
    </citation>
    <scope>NUCLEOTIDE SEQUENCE [LARGE SCALE GENOMIC DNA]</scope>
    <source>
        <strain evidence="7 8">DSM 29979</strain>
    </source>
</reference>
<dbReference type="GO" id="GO:0009411">
    <property type="term" value="P:response to UV"/>
    <property type="evidence" value="ECO:0007669"/>
    <property type="project" value="InterPro"/>
</dbReference>
<dbReference type="EMBL" id="MAMP01000012">
    <property type="protein sequence ID" value="OES45634.1"/>
    <property type="molecule type" value="Genomic_DNA"/>
</dbReference>
<evidence type="ECO:0000256" key="5">
    <source>
        <dbReference type="ARBA" id="ARBA00022801"/>
    </source>
</evidence>
<dbReference type="GO" id="GO:0004519">
    <property type="term" value="F:endonuclease activity"/>
    <property type="evidence" value="ECO:0007669"/>
    <property type="project" value="UniProtKB-KW"/>
</dbReference>
<proteinExistence type="predicted"/>
<gene>
    <name evidence="7" type="ORF">BA724_02145</name>
</gene>
<dbReference type="Gene3D" id="3.20.20.150">
    <property type="entry name" value="Divalent-metal-dependent TIM barrel enzymes"/>
    <property type="match status" value="1"/>
</dbReference>
<dbReference type="InterPro" id="IPR036237">
    <property type="entry name" value="Xyl_isomerase-like_sf"/>
</dbReference>
<dbReference type="Pfam" id="PF03851">
    <property type="entry name" value="UvdE"/>
    <property type="match status" value="1"/>
</dbReference>
<keyword evidence="3" id="KW-0227">DNA damage</keyword>
<keyword evidence="8" id="KW-1185">Reference proteome</keyword>
<keyword evidence="4" id="KW-0228">DNA excision</keyword>
<dbReference type="GO" id="GO:0016787">
    <property type="term" value="F:hydrolase activity"/>
    <property type="evidence" value="ECO:0007669"/>
    <property type="project" value="UniProtKB-KW"/>
</dbReference>
<evidence type="ECO:0000256" key="6">
    <source>
        <dbReference type="ARBA" id="ARBA00023204"/>
    </source>
</evidence>
<dbReference type="OrthoDB" id="9782576at2"/>
<dbReference type="PANTHER" id="PTHR31290">
    <property type="entry name" value="UV-DAMAGE ENDONUCLEASE"/>
    <property type="match status" value="1"/>
</dbReference>
<keyword evidence="5" id="KW-0378">Hydrolase</keyword>
<dbReference type="RefSeq" id="WP_069937631.1">
    <property type="nucleotide sequence ID" value="NZ_MAMP01000012.1"/>
</dbReference>
<name>A0A1E7DRD9_9BACI</name>
<accession>A0A1E7DRD9</accession>
<evidence type="ECO:0000256" key="1">
    <source>
        <dbReference type="ARBA" id="ARBA00022722"/>
    </source>
</evidence>
<evidence type="ECO:0000256" key="4">
    <source>
        <dbReference type="ARBA" id="ARBA00022769"/>
    </source>
</evidence>
<dbReference type="InterPro" id="IPR004601">
    <property type="entry name" value="UvdE"/>
</dbReference>
<dbReference type="SUPFAM" id="SSF51658">
    <property type="entry name" value="Xylose isomerase-like"/>
    <property type="match status" value="1"/>
</dbReference>
<dbReference type="NCBIfam" id="TIGR00629">
    <property type="entry name" value="uvde"/>
    <property type="match status" value="1"/>
</dbReference>
<keyword evidence="1" id="KW-0540">Nuclease</keyword>
<organism evidence="7 8">
    <name type="scientific">Domibacillus iocasae</name>
    <dbReference type="NCBI Taxonomy" id="1714016"/>
    <lineage>
        <taxon>Bacteria</taxon>
        <taxon>Bacillati</taxon>
        <taxon>Bacillota</taxon>
        <taxon>Bacilli</taxon>
        <taxon>Bacillales</taxon>
        <taxon>Bacillaceae</taxon>
        <taxon>Domibacillus</taxon>
    </lineage>
</organism>
<comment type="caution">
    <text evidence="7">The sequence shown here is derived from an EMBL/GenBank/DDBJ whole genome shotgun (WGS) entry which is preliminary data.</text>
</comment>
<dbReference type="STRING" id="1714016.BA724_02145"/>
<evidence type="ECO:0000313" key="7">
    <source>
        <dbReference type="EMBL" id="OES45634.1"/>
    </source>
</evidence>
<dbReference type="AlphaFoldDB" id="A0A1E7DRD9"/>
<dbReference type="GO" id="GO:0006289">
    <property type="term" value="P:nucleotide-excision repair"/>
    <property type="evidence" value="ECO:0007669"/>
    <property type="project" value="InterPro"/>
</dbReference>